<keyword evidence="6" id="KW-1015">Disulfide bond</keyword>
<dbReference type="PANTHER" id="PTHR12411">
    <property type="entry name" value="CYSTEINE PROTEASE FAMILY C1-RELATED"/>
    <property type="match status" value="1"/>
</dbReference>
<evidence type="ECO:0000259" key="9">
    <source>
        <dbReference type="SMART" id="SM00848"/>
    </source>
</evidence>
<feature type="domain" description="Cathepsin propeptide inhibitor" evidence="9">
    <location>
        <begin position="54"/>
        <end position="114"/>
    </location>
</feature>
<dbReference type="InterPro" id="IPR039417">
    <property type="entry name" value="Peptidase_C1A_papain-like"/>
</dbReference>
<dbReference type="SUPFAM" id="SSF54001">
    <property type="entry name" value="Cysteine proteinases"/>
    <property type="match status" value="1"/>
</dbReference>
<evidence type="ECO:0000259" key="8">
    <source>
        <dbReference type="SMART" id="SM00645"/>
    </source>
</evidence>
<dbReference type="InterPro" id="IPR013128">
    <property type="entry name" value="Peptidase_C1A"/>
</dbReference>
<dbReference type="FunFam" id="3.90.70.10:FF:000006">
    <property type="entry name" value="Cathepsin S"/>
    <property type="match status" value="1"/>
</dbReference>
<keyword evidence="7" id="KW-0472">Membrane</keyword>
<dbReference type="GO" id="GO:0008234">
    <property type="term" value="F:cysteine-type peptidase activity"/>
    <property type="evidence" value="ECO:0007669"/>
    <property type="project" value="UniProtKB-KW"/>
</dbReference>
<dbReference type="AlphaFoldDB" id="A0A210QXI9"/>
<dbReference type="InterPro" id="IPR000169">
    <property type="entry name" value="Pept_cys_AS"/>
</dbReference>
<keyword evidence="7" id="KW-0812">Transmembrane</keyword>
<dbReference type="InterPro" id="IPR013201">
    <property type="entry name" value="Prot_inhib_I29"/>
</dbReference>
<evidence type="ECO:0000256" key="4">
    <source>
        <dbReference type="ARBA" id="ARBA00022807"/>
    </source>
</evidence>
<evidence type="ECO:0000256" key="7">
    <source>
        <dbReference type="SAM" id="Phobius"/>
    </source>
</evidence>
<feature type="transmembrane region" description="Helical" evidence="7">
    <location>
        <begin position="27"/>
        <end position="45"/>
    </location>
</feature>
<dbReference type="Pfam" id="PF08246">
    <property type="entry name" value="Inhibitor_I29"/>
    <property type="match status" value="1"/>
</dbReference>
<evidence type="ECO:0000256" key="2">
    <source>
        <dbReference type="ARBA" id="ARBA00022670"/>
    </source>
</evidence>
<sequence length="358" mass="39836">MGTKSKQIGDLYMYTHHEYGVTTSYSMLRLVCVAAVIVAAMAVPITDVRLDDEWKIFQTMFRKEYNLMGETMMRRQIWESNVRLIQKHNLEFDRGVHTYTLGMNEYGDMTSEEFIQTMNGYMMRNSTSGASLFMPPSNVKVPDTVDWRTKGYVTPVKNQGQCGSCWAFSTTGSLEGQTFKKTGKLVSLSEQNLVDCSSREGNHGCKGGLMDQGFKYIKINNGIDTESSYPYTARTGFFCRFKKNDIGATDTGYVDVKSKSESDLQSAVATMGPISVAMDAGHSSFQLYKTGIYSESKCSSTSLDHGVLAVGYGTDDGKDYWLVKNSWGTKWGMEGYFKIARNAGNMCGLATQASYPTV</sequence>
<dbReference type="Gene3D" id="3.90.70.10">
    <property type="entry name" value="Cysteine proteinases"/>
    <property type="match status" value="1"/>
</dbReference>
<dbReference type="Proteomes" id="UP000242188">
    <property type="component" value="Unassembled WGS sequence"/>
</dbReference>
<dbReference type="EMBL" id="NEDP02001340">
    <property type="protein sequence ID" value="OWF53458.1"/>
    <property type="molecule type" value="Genomic_DNA"/>
</dbReference>
<evidence type="ECO:0000313" key="10">
    <source>
        <dbReference type="EMBL" id="OWF53458.1"/>
    </source>
</evidence>
<evidence type="ECO:0000256" key="3">
    <source>
        <dbReference type="ARBA" id="ARBA00022801"/>
    </source>
</evidence>
<accession>A0A210QXI9</accession>
<keyword evidence="11" id="KW-1185">Reference proteome</keyword>
<dbReference type="InterPro" id="IPR025660">
    <property type="entry name" value="Pept_his_AS"/>
</dbReference>
<dbReference type="OrthoDB" id="10253408at2759"/>
<dbReference type="PROSITE" id="PS00640">
    <property type="entry name" value="THIOL_PROTEASE_ASN"/>
    <property type="match status" value="1"/>
</dbReference>
<keyword evidence="5" id="KW-0865">Zymogen</keyword>
<keyword evidence="4" id="KW-0788">Thiol protease</keyword>
<evidence type="ECO:0000256" key="5">
    <source>
        <dbReference type="ARBA" id="ARBA00023145"/>
    </source>
</evidence>
<keyword evidence="7" id="KW-1133">Transmembrane helix</keyword>
<keyword evidence="2" id="KW-0645">Protease</keyword>
<keyword evidence="3" id="KW-0378">Hydrolase</keyword>
<name>A0A210QXI9_MIZYE</name>
<reference evidence="10 11" key="1">
    <citation type="journal article" date="2017" name="Nat. Ecol. Evol.">
        <title>Scallop genome provides insights into evolution of bilaterian karyotype and development.</title>
        <authorList>
            <person name="Wang S."/>
            <person name="Zhang J."/>
            <person name="Jiao W."/>
            <person name="Li J."/>
            <person name="Xun X."/>
            <person name="Sun Y."/>
            <person name="Guo X."/>
            <person name="Huan P."/>
            <person name="Dong B."/>
            <person name="Zhang L."/>
            <person name="Hu X."/>
            <person name="Sun X."/>
            <person name="Wang J."/>
            <person name="Zhao C."/>
            <person name="Wang Y."/>
            <person name="Wang D."/>
            <person name="Huang X."/>
            <person name="Wang R."/>
            <person name="Lv J."/>
            <person name="Li Y."/>
            <person name="Zhang Z."/>
            <person name="Liu B."/>
            <person name="Lu W."/>
            <person name="Hui Y."/>
            <person name="Liang J."/>
            <person name="Zhou Z."/>
            <person name="Hou R."/>
            <person name="Li X."/>
            <person name="Liu Y."/>
            <person name="Li H."/>
            <person name="Ning X."/>
            <person name="Lin Y."/>
            <person name="Zhao L."/>
            <person name="Xing Q."/>
            <person name="Dou J."/>
            <person name="Li Y."/>
            <person name="Mao J."/>
            <person name="Guo H."/>
            <person name="Dou H."/>
            <person name="Li T."/>
            <person name="Mu C."/>
            <person name="Jiang W."/>
            <person name="Fu Q."/>
            <person name="Fu X."/>
            <person name="Miao Y."/>
            <person name="Liu J."/>
            <person name="Yu Q."/>
            <person name="Li R."/>
            <person name="Liao H."/>
            <person name="Li X."/>
            <person name="Kong Y."/>
            <person name="Jiang Z."/>
            <person name="Chourrout D."/>
            <person name="Li R."/>
            <person name="Bao Z."/>
        </authorList>
    </citation>
    <scope>NUCLEOTIDE SEQUENCE [LARGE SCALE GENOMIC DNA]</scope>
    <source>
        <strain evidence="10 11">PY_sf001</strain>
    </source>
</reference>
<organism evidence="10 11">
    <name type="scientific">Mizuhopecten yessoensis</name>
    <name type="common">Japanese scallop</name>
    <name type="synonym">Patinopecten yessoensis</name>
    <dbReference type="NCBI Taxonomy" id="6573"/>
    <lineage>
        <taxon>Eukaryota</taxon>
        <taxon>Metazoa</taxon>
        <taxon>Spiralia</taxon>
        <taxon>Lophotrochozoa</taxon>
        <taxon>Mollusca</taxon>
        <taxon>Bivalvia</taxon>
        <taxon>Autobranchia</taxon>
        <taxon>Pteriomorphia</taxon>
        <taxon>Pectinida</taxon>
        <taxon>Pectinoidea</taxon>
        <taxon>Pectinidae</taxon>
        <taxon>Mizuhopecten</taxon>
    </lineage>
</organism>
<dbReference type="STRING" id="6573.A0A210QXI9"/>
<proteinExistence type="inferred from homology"/>
<dbReference type="InterPro" id="IPR025661">
    <property type="entry name" value="Pept_asp_AS"/>
</dbReference>
<dbReference type="PROSITE" id="PS00639">
    <property type="entry name" value="THIOL_PROTEASE_HIS"/>
    <property type="match status" value="1"/>
</dbReference>
<evidence type="ECO:0000256" key="1">
    <source>
        <dbReference type="ARBA" id="ARBA00008455"/>
    </source>
</evidence>
<evidence type="ECO:0000256" key="6">
    <source>
        <dbReference type="ARBA" id="ARBA00023157"/>
    </source>
</evidence>
<dbReference type="PROSITE" id="PS00139">
    <property type="entry name" value="THIOL_PROTEASE_CYS"/>
    <property type="match status" value="1"/>
</dbReference>
<gene>
    <name evidence="10" type="ORF">KP79_PYT22925</name>
</gene>
<dbReference type="GO" id="GO:0006508">
    <property type="term" value="P:proteolysis"/>
    <property type="evidence" value="ECO:0007669"/>
    <property type="project" value="UniProtKB-KW"/>
</dbReference>
<dbReference type="Pfam" id="PF00112">
    <property type="entry name" value="Peptidase_C1"/>
    <property type="match status" value="1"/>
</dbReference>
<dbReference type="SMART" id="SM00645">
    <property type="entry name" value="Pept_C1"/>
    <property type="match status" value="1"/>
</dbReference>
<comment type="caution">
    <text evidence="10">The sequence shown here is derived from an EMBL/GenBank/DDBJ whole genome shotgun (WGS) entry which is preliminary data.</text>
</comment>
<comment type="similarity">
    <text evidence="1">Belongs to the peptidase C1 family.</text>
</comment>
<dbReference type="InterPro" id="IPR000668">
    <property type="entry name" value="Peptidase_C1A_C"/>
</dbReference>
<dbReference type="PRINTS" id="PR00705">
    <property type="entry name" value="PAPAIN"/>
</dbReference>
<dbReference type="SMART" id="SM00848">
    <property type="entry name" value="Inhibitor_I29"/>
    <property type="match status" value="1"/>
</dbReference>
<protein>
    <submittedName>
        <fullName evidence="10">Cathepsin L1</fullName>
    </submittedName>
</protein>
<dbReference type="CDD" id="cd02248">
    <property type="entry name" value="Peptidase_C1A"/>
    <property type="match status" value="1"/>
</dbReference>
<evidence type="ECO:0000313" key="11">
    <source>
        <dbReference type="Proteomes" id="UP000242188"/>
    </source>
</evidence>
<feature type="domain" description="Peptidase C1A papain C-terminal" evidence="8">
    <location>
        <begin position="141"/>
        <end position="357"/>
    </location>
</feature>
<dbReference type="InterPro" id="IPR038765">
    <property type="entry name" value="Papain-like_cys_pep_sf"/>
</dbReference>